<dbReference type="Pfam" id="PF13432">
    <property type="entry name" value="TPR_16"/>
    <property type="match status" value="1"/>
</dbReference>
<dbReference type="Gene3D" id="1.25.40.10">
    <property type="entry name" value="Tetratricopeptide repeat domain"/>
    <property type="match status" value="3"/>
</dbReference>
<feature type="repeat" description="TPR" evidence="1">
    <location>
        <begin position="244"/>
        <end position="277"/>
    </location>
</feature>
<evidence type="ECO:0000313" key="2">
    <source>
        <dbReference type="EMBL" id="HGV97971.1"/>
    </source>
</evidence>
<evidence type="ECO:0000256" key="1">
    <source>
        <dbReference type="PROSITE-ProRule" id="PRU00339"/>
    </source>
</evidence>
<sequence length="296" mass="34322">MIKDCCFKLLFIPLIILEIACSQKEEHIKNARRFIKELNYERALIEILNYRESNDTEIQYLLGFCYLKKNEPNEAKVYFKNCLEIDTLFKDSIITLYNNLAKNALRISDLNKALALYQDLSDLVPDYKEADNLFLIGDLNFEQGNYPSAISAYKRAFSVDSTSPVAKKSIKKFIKSLVECDSIERALKIARAEFKKSKVAENVLQLGEIEYLMGLKFFNQAELDSARNMFTDVIAMGEPKSLLDDSYFYLGEIQYAKDSLDRAIESYKKVLRLNPYQKGELVKKAQERIKEIKEKR</sequence>
<comment type="caution">
    <text evidence="2">The sequence shown here is derived from an EMBL/GenBank/DDBJ whole genome shotgun (WGS) entry which is preliminary data.</text>
</comment>
<accession>A0A7C4XFN3</accession>
<name>A0A7C4XFN3_UNCW3</name>
<dbReference type="PROSITE" id="PS50005">
    <property type="entry name" value="TPR"/>
    <property type="match status" value="2"/>
</dbReference>
<keyword evidence="1" id="KW-0802">TPR repeat</keyword>
<dbReference type="AlphaFoldDB" id="A0A7C4XFN3"/>
<dbReference type="InterPro" id="IPR011990">
    <property type="entry name" value="TPR-like_helical_dom_sf"/>
</dbReference>
<dbReference type="EMBL" id="DTGZ01000126">
    <property type="protein sequence ID" value="HGV97971.1"/>
    <property type="molecule type" value="Genomic_DNA"/>
</dbReference>
<dbReference type="SMART" id="SM00028">
    <property type="entry name" value="TPR"/>
    <property type="match status" value="4"/>
</dbReference>
<dbReference type="InterPro" id="IPR019734">
    <property type="entry name" value="TPR_rpt"/>
</dbReference>
<gene>
    <name evidence="2" type="ORF">ENV60_06715</name>
</gene>
<feature type="repeat" description="TPR" evidence="1">
    <location>
        <begin position="130"/>
        <end position="163"/>
    </location>
</feature>
<dbReference type="Pfam" id="PF13181">
    <property type="entry name" value="TPR_8"/>
    <property type="match status" value="1"/>
</dbReference>
<dbReference type="Pfam" id="PF13424">
    <property type="entry name" value="TPR_12"/>
    <property type="match status" value="1"/>
</dbReference>
<reference evidence="2" key="1">
    <citation type="journal article" date="2020" name="mSystems">
        <title>Genome- and Community-Level Interaction Insights into Carbon Utilization and Element Cycling Functions of Hydrothermarchaeota in Hydrothermal Sediment.</title>
        <authorList>
            <person name="Zhou Z."/>
            <person name="Liu Y."/>
            <person name="Xu W."/>
            <person name="Pan J."/>
            <person name="Luo Z.H."/>
            <person name="Li M."/>
        </authorList>
    </citation>
    <scope>NUCLEOTIDE SEQUENCE [LARGE SCALE GENOMIC DNA]</scope>
    <source>
        <strain evidence="2">SpSt-774</strain>
    </source>
</reference>
<organism evidence="2">
    <name type="scientific">candidate division WOR-3 bacterium</name>
    <dbReference type="NCBI Taxonomy" id="2052148"/>
    <lineage>
        <taxon>Bacteria</taxon>
        <taxon>Bacteria division WOR-3</taxon>
    </lineage>
</organism>
<protein>
    <submittedName>
        <fullName evidence="2">Tetratricopeptide repeat protein</fullName>
    </submittedName>
</protein>
<dbReference type="SUPFAM" id="SSF48452">
    <property type="entry name" value="TPR-like"/>
    <property type="match status" value="1"/>
</dbReference>
<proteinExistence type="predicted"/>